<dbReference type="Proteomes" id="UP000192611">
    <property type="component" value="Unassembled WGS sequence"/>
</dbReference>
<evidence type="ECO:0000256" key="3">
    <source>
        <dbReference type="ARBA" id="ARBA00023004"/>
    </source>
</evidence>
<name>A0A1W9S1E9_9BACT</name>
<dbReference type="AlphaFoldDB" id="A0A1W9S1E9"/>
<dbReference type="InterPro" id="IPR050377">
    <property type="entry name" value="Radical_SAM_PqqE_MftC-like"/>
</dbReference>
<dbReference type="GO" id="GO:0003824">
    <property type="term" value="F:catalytic activity"/>
    <property type="evidence" value="ECO:0007669"/>
    <property type="project" value="InterPro"/>
</dbReference>
<organism evidence="6 7">
    <name type="scientific">Candidatus Coatesbacteria bacterium 4484_99</name>
    <dbReference type="NCBI Taxonomy" id="1970774"/>
    <lineage>
        <taxon>Bacteria</taxon>
        <taxon>Candidatus Coatesiibacteriota</taxon>
    </lineage>
</organism>
<sequence>MAKNSLSFATKMVARGFKSYFVDRPMVISFEVTHNCVCRCLHCDKGGPSPGEVRMRPEDYVKFLDMYYPVSVQLSGGEPLCRDDIYEVVEAIKTWKKTPPYMVFVTNGALLTEEKYKRLAGLGVDQLSISLDFPDERHDSFRQYRGLYKHLSELVPRIADLKLTDIVLNMAITRANFREVLPMVERASEWGVSISYSAYSILRTGDPKYCISDEGELELLKRDILKLIDMKRDGKPIKNPDRVLWGTYEFFRDGGKPDCRAGVRFFVVRPDGKINPCSMHPNAIYETQEEAIRNFSSRNRCDKCYVAIRAYSDGGFFDLLGDSVATYFNR</sequence>
<dbReference type="InterPro" id="IPR058240">
    <property type="entry name" value="rSAM_sf"/>
</dbReference>
<keyword evidence="1" id="KW-0949">S-adenosyl-L-methionine</keyword>
<dbReference type="InterPro" id="IPR007197">
    <property type="entry name" value="rSAM"/>
</dbReference>
<accession>A0A1W9S1E9</accession>
<dbReference type="GO" id="GO:0046872">
    <property type="term" value="F:metal ion binding"/>
    <property type="evidence" value="ECO:0007669"/>
    <property type="project" value="UniProtKB-KW"/>
</dbReference>
<dbReference type="EMBL" id="NATQ01000051">
    <property type="protein sequence ID" value="OQX90457.1"/>
    <property type="molecule type" value="Genomic_DNA"/>
</dbReference>
<dbReference type="Gene3D" id="3.20.20.70">
    <property type="entry name" value="Aldolase class I"/>
    <property type="match status" value="1"/>
</dbReference>
<keyword evidence="2" id="KW-0479">Metal-binding</keyword>
<evidence type="ECO:0000256" key="2">
    <source>
        <dbReference type="ARBA" id="ARBA00022723"/>
    </source>
</evidence>
<dbReference type="InterPro" id="IPR013785">
    <property type="entry name" value="Aldolase_TIM"/>
</dbReference>
<proteinExistence type="predicted"/>
<evidence type="ECO:0000256" key="1">
    <source>
        <dbReference type="ARBA" id="ARBA00022691"/>
    </source>
</evidence>
<protein>
    <recommendedName>
        <fullName evidence="5">Radical SAM core domain-containing protein</fullName>
    </recommendedName>
</protein>
<dbReference type="SUPFAM" id="SSF102114">
    <property type="entry name" value="Radical SAM enzymes"/>
    <property type="match status" value="1"/>
</dbReference>
<dbReference type="PANTHER" id="PTHR11228:SF7">
    <property type="entry name" value="PQQA PEPTIDE CYCLASE"/>
    <property type="match status" value="1"/>
</dbReference>
<evidence type="ECO:0000313" key="6">
    <source>
        <dbReference type="EMBL" id="OQX90457.1"/>
    </source>
</evidence>
<feature type="domain" description="Radical SAM core" evidence="5">
    <location>
        <begin position="22"/>
        <end position="238"/>
    </location>
</feature>
<reference evidence="7" key="1">
    <citation type="submission" date="2017-03" db="EMBL/GenBank/DDBJ databases">
        <title>Novel pathways for hydrocarbon cycling and metabolic interdependencies in hydrothermal sediment communities.</title>
        <authorList>
            <person name="Dombrowski N."/>
            <person name="Seitz K."/>
            <person name="Teske A."/>
            <person name="Baker B."/>
        </authorList>
    </citation>
    <scope>NUCLEOTIDE SEQUENCE [LARGE SCALE GENOMIC DNA]</scope>
</reference>
<dbReference type="SFLD" id="SFLDS00029">
    <property type="entry name" value="Radical_SAM"/>
    <property type="match status" value="1"/>
</dbReference>
<evidence type="ECO:0000256" key="4">
    <source>
        <dbReference type="ARBA" id="ARBA00023014"/>
    </source>
</evidence>
<dbReference type="PROSITE" id="PS51918">
    <property type="entry name" value="RADICAL_SAM"/>
    <property type="match status" value="1"/>
</dbReference>
<dbReference type="PANTHER" id="PTHR11228">
    <property type="entry name" value="RADICAL SAM DOMAIN PROTEIN"/>
    <property type="match status" value="1"/>
</dbReference>
<evidence type="ECO:0000313" key="7">
    <source>
        <dbReference type="Proteomes" id="UP000192611"/>
    </source>
</evidence>
<gene>
    <name evidence="6" type="ORF">B6D57_03015</name>
</gene>
<dbReference type="Pfam" id="PF04055">
    <property type="entry name" value="Radical_SAM"/>
    <property type="match status" value="1"/>
</dbReference>
<dbReference type="SFLD" id="SFLDG01067">
    <property type="entry name" value="SPASM/twitch_domain_containing"/>
    <property type="match status" value="1"/>
</dbReference>
<dbReference type="GO" id="GO:0051536">
    <property type="term" value="F:iron-sulfur cluster binding"/>
    <property type="evidence" value="ECO:0007669"/>
    <property type="project" value="UniProtKB-KW"/>
</dbReference>
<comment type="caution">
    <text evidence="6">The sequence shown here is derived from an EMBL/GenBank/DDBJ whole genome shotgun (WGS) entry which is preliminary data.</text>
</comment>
<evidence type="ECO:0000259" key="5">
    <source>
        <dbReference type="PROSITE" id="PS51918"/>
    </source>
</evidence>
<keyword evidence="4" id="KW-0411">Iron-sulfur</keyword>
<dbReference type="CDD" id="cd01335">
    <property type="entry name" value="Radical_SAM"/>
    <property type="match status" value="1"/>
</dbReference>
<keyword evidence="3" id="KW-0408">Iron</keyword>